<organism evidence="2 3">
    <name type="scientific">Arabidopsis arenosa</name>
    <name type="common">Sand rock-cress</name>
    <name type="synonym">Cardaminopsis arenosa</name>
    <dbReference type="NCBI Taxonomy" id="38785"/>
    <lineage>
        <taxon>Eukaryota</taxon>
        <taxon>Viridiplantae</taxon>
        <taxon>Streptophyta</taxon>
        <taxon>Embryophyta</taxon>
        <taxon>Tracheophyta</taxon>
        <taxon>Spermatophyta</taxon>
        <taxon>Magnoliopsida</taxon>
        <taxon>eudicotyledons</taxon>
        <taxon>Gunneridae</taxon>
        <taxon>Pentapetalae</taxon>
        <taxon>rosids</taxon>
        <taxon>malvids</taxon>
        <taxon>Brassicales</taxon>
        <taxon>Brassicaceae</taxon>
        <taxon>Camelineae</taxon>
        <taxon>Arabidopsis</taxon>
    </lineage>
</organism>
<feature type="compositionally biased region" description="Basic and acidic residues" evidence="1">
    <location>
        <begin position="64"/>
        <end position="82"/>
    </location>
</feature>
<dbReference type="EMBL" id="LR999457">
    <property type="protein sequence ID" value="CAE6201390.1"/>
    <property type="molecule type" value="Genomic_DNA"/>
</dbReference>
<feature type="region of interest" description="Disordered" evidence="1">
    <location>
        <begin position="234"/>
        <end position="317"/>
    </location>
</feature>
<sequence length="360" mass="40887">MSRKFTYAEKGKRVASSEAPPRSELPPRIPRVRVPAFDDSELRRLPELEEIPLLPGPPPKKPHREAEDSKKRSQDRPHDVPQHRTPHHSGTKRTRSPDHREIMATGVETHTGLKTETGIPVEDMERTKVFPLKGLIATNLQATTPIAFQLLKREEKQDLLISLRRAEEVTQEWLMPVPIQIPGSSLLLQRRRTRDLAFRLTQQKAQREEKDIDKQKILANSRRQLNRWLVKSKKRVTGKKKLGRPPGKKNVSQKNPKIPLVGSGKRRRTLHPVPSPRRRLNMDSYLEGAEEDATLNAGPSSGPLHVPTEARARASPPSLPHDFLVIQKARRIFGSGKTTCRKSGLLELSRNEESYDSPAF</sequence>
<reference evidence="2" key="1">
    <citation type="submission" date="2021-01" db="EMBL/GenBank/DDBJ databases">
        <authorList>
            <person name="Bezrukov I."/>
        </authorList>
    </citation>
    <scope>NUCLEOTIDE SEQUENCE</scope>
</reference>
<dbReference type="AlphaFoldDB" id="A0A8S2B3K4"/>
<protein>
    <submittedName>
        <fullName evidence="2">Uncharacterized protein</fullName>
    </submittedName>
</protein>
<feature type="compositionally biased region" description="Basic and acidic residues" evidence="1">
    <location>
        <begin position="1"/>
        <end position="12"/>
    </location>
</feature>
<feature type="region of interest" description="Disordered" evidence="1">
    <location>
        <begin position="1"/>
        <end position="100"/>
    </location>
</feature>
<feature type="compositionally biased region" description="Basic residues" evidence="1">
    <location>
        <begin position="234"/>
        <end position="247"/>
    </location>
</feature>
<accession>A0A8S2B3K4</accession>
<name>A0A8S2B3K4_ARAAE</name>
<evidence type="ECO:0000256" key="1">
    <source>
        <dbReference type="SAM" id="MobiDB-lite"/>
    </source>
</evidence>
<keyword evidence="3" id="KW-1185">Reference proteome</keyword>
<proteinExistence type="predicted"/>
<feature type="compositionally biased region" description="Basic residues" evidence="1">
    <location>
        <begin position="84"/>
        <end position="94"/>
    </location>
</feature>
<gene>
    <name evidence="2" type="ORF">AARE701A_LOCUS19784</name>
</gene>
<evidence type="ECO:0000313" key="3">
    <source>
        <dbReference type="Proteomes" id="UP000682877"/>
    </source>
</evidence>
<dbReference type="Proteomes" id="UP000682877">
    <property type="component" value="Chromosome 7"/>
</dbReference>
<evidence type="ECO:0000313" key="2">
    <source>
        <dbReference type="EMBL" id="CAE6201390.1"/>
    </source>
</evidence>